<dbReference type="EMBL" id="JACHMX010000001">
    <property type="protein sequence ID" value="MBB5851350.1"/>
    <property type="molecule type" value="Genomic_DNA"/>
</dbReference>
<name>A0A841AXV7_9PSEU</name>
<dbReference type="RefSeq" id="WP_184893035.1">
    <property type="nucleotide sequence ID" value="NZ_JACHMX010000001.1"/>
</dbReference>
<evidence type="ECO:0000256" key="1">
    <source>
        <dbReference type="SAM" id="SignalP"/>
    </source>
</evidence>
<organism evidence="2 3">
    <name type="scientific">Amycolatopsis umgeniensis</name>
    <dbReference type="NCBI Taxonomy" id="336628"/>
    <lineage>
        <taxon>Bacteria</taxon>
        <taxon>Bacillati</taxon>
        <taxon>Actinomycetota</taxon>
        <taxon>Actinomycetes</taxon>
        <taxon>Pseudonocardiales</taxon>
        <taxon>Pseudonocardiaceae</taxon>
        <taxon>Amycolatopsis</taxon>
    </lineage>
</organism>
<reference evidence="2 3" key="1">
    <citation type="submission" date="2020-08" db="EMBL/GenBank/DDBJ databases">
        <title>Sequencing the genomes of 1000 actinobacteria strains.</title>
        <authorList>
            <person name="Klenk H.-P."/>
        </authorList>
    </citation>
    <scope>NUCLEOTIDE SEQUENCE [LARGE SCALE GENOMIC DNA]</scope>
    <source>
        <strain evidence="2 3">DSM 45272</strain>
    </source>
</reference>
<sequence length="81" mass="8723">MTKQVIRVLVAGAVLVGAWATAPAASANVDDCVDHAITSGADEHLATYACHEDTLTGCYRIFSANYGRQQWALDACRKRIL</sequence>
<accession>A0A841AXV7</accession>
<comment type="caution">
    <text evidence="2">The sequence shown here is derived from an EMBL/GenBank/DDBJ whole genome shotgun (WGS) entry which is preliminary data.</text>
</comment>
<protein>
    <submittedName>
        <fullName evidence="2">Uncharacterized protein</fullName>
    </submittedName>
</protein>
<evidence type="ECO:0000313" key="3">
    <source>
        <dbReference type="Proteomes" id="UP000580861"/>
    </source>
</evidence>
<keyword evidence="3" id="KW-1185">Reference proteome</keyword>
<keyword evidence="1" id="KW-0732">Signal</keyword>
<feature type="chain" id="PRO_5032790895" evidence="1">
    <location>
        <begin position="28"/>
        <end position="81"/>
    </location>
</feature>
<dbReference type="Proteomes" id="UP000580861">
    <property type="component" value="Unassembled WGS sequence"/>
</dbReference>
<proteinExistence type="predicted"/>
<dbReference type="AlphaFoldDB" id="A0A841AXV7"/>
<gene>
    <name evidence="2" type="ORF">HDA45_001437</name>
</gene>
<evidence type="ECO:0000313" key="2">
    <source>
        <dbReference type="EMBL" id="MBB5851350.1"/>
    </source>
</evidence>
<feature type="signal peptide" evidence="1">
    <location>
        <begin position="1"/>
        <end position="27"/>
    </location>
</feature>